<proteinExistence type="predicted"/>
<accession>A0ABP0N431</accession>
<evidence type="ECO:0000313" key="4">
    <source>
        <dbReference type="EMBL" id="CAK9058542.1"/>
    </source>
</evidence>
<feature type="coiled-coil region" evidence="1">
    <location>
        <begin position="130"/>
        <end position="160"/>
    </location>
</feature>
<dbReference type="EMBL" id="CAXAMM010026266">
    <property type="protein sequence ID" value="CAK9058542.1"/>
    <property type="molecule type" value="Genomic_DNA"/>
</dbReference>
<feature type="transmembrane region" description="Helical" evidence="3">
    <location>
        <begin position="338"/>
        <end position="361"/>
    </location>
</feature>
<reference evidence="4 5" key="1">
    <citation type="submission" date="2024-02" db="EMBL/GenBank/DDBJ databases">
        <authorList>
            <person name="Chen Y."/>
            <person name="Shah S."/>
            <person name="Dougan E. K."/>
            <person name="Thang M."/>
            <person name="Chan C."/>
        </authorList>
    </citation>
    <scope>NUCLEOTIDE SEQUENCE [LARGE SCALE GENOMIC DNA]</scope>
</reference>
<sequence>MSRQSADRTDSDYFEQVAEATGRSSASRSPKNRKSRSGTGRGRQKMNVAEMFTKALPMLFDVEKRLEQLFDMMVPIVDKARKGYDRLYDELQPYGPDQIIKVSTGLVLMFFGSHIVTTIAVYEAFDQSGRRDLVKNLKVLKEELDDVREANEEDDELDEDGDGVADVKQIDSAALTMRKMKVFLRACDPVVVSEAFGNLYAILMAVVATLQVKFARAFSLGMAIGNVFAKTITKFGVPGLKKVVPEEYHNWVPVTVQYISRLIGVSIAMSVQRVLSTVHTALRGARLATDGFTEWAEARDLNYLTDGYLDDAFAYLLAVVGIFGQLFVWTQLPVLIKLAIFPVTFVESLLSFFVAASVTASTSTQAQGMAKGGAPMPPN</sequence>
<keyword evidence="3" id="KW-1133">Transmembrane helix</keyword>
<organism evidence="4 5">
    <name type="scientific">Durusdinium trenchii</name>
    <dbReference type="NCBI Taxonomy" id="1381693"/>
    <lineage>
        <taxon>Eukaryota</taxon>
        <taxon>Sar</taxon>
        <taxon>Alveolata</taxon>
        <taxon>Dinophyceae</taxon>
        <taxon>Suessiales</taxon>
        <taxon>Symbiodiniaceae</taxon>
        <taxon>Durusdinium</taxon>
    </lineage>
</organism>
<keyword evidence="1" id="KW-0175">Coiled coil</keyword>
<feature type="compositionally biased region" description="Basic and acidic residues" evidence="2">
    <location>
        <begin position="1"/>
        <end position="11"/>
    </location>
</feature>
<feature type="region of interest" description="Disordered" evidence="2">
    <location>
        <begin position="1"/>
        <end position="46"/>
    </location>
</feature>
<evidence type="ECO:0000313" key="5">
    <source>
        <dbReference type="Proteomes" id="UP001642464"/>
    </source>
</evidence>
<keyword evidence="3" id="KW-0812">Transmembrane</keyword>
<name>A0ABP0N431_9DINO</name>
<evidence type="ECO:0000256" key="1">
    <source>
        <dbReference type="SAM" id="Coils"/>
    </source>
</evidence>
<dbReference type="Proteomes" id="UP001642464">
    <property type="component" value="Unassembled WGS sequence"/>
</dbReference>
<keyword evidence="5" id="KW-1185">Reference proteome</keyword>
<protein>
    <submittedName>
        <fullName evidence="4">Uncharacterized protein</fullName>
    </submittedName>
</protein>
<evidence type="ECO:0000256" key="3">
    <source>
        <dbReference type="SAM" id="Phobius"/>
    </source>
</evidence>
<evidence type="ECO:0000256" key="2">
    <source>
        <dbReference type="SAM" id="MobiDB-lite"/>
    </source>
</evidence>
<keyword evidence="3" id="KW-0472">Membrane</keyword>
<gene>
    <name evidence="4" type="ORF">SCF082_LOCUS31186</name>
</gene>
<comment type="caution">
    <text evidence="4">The sequence shown here is derived from an EMBL/GenBank/DDBJ whole genome shotgun (WGS) entry which is preliminary data.</text>
</comment>
<feature type="transmembrane region" description="Helical" evidence="3">
    <location>
        <begin position="312"/>
        <end position="332"/>
    </location>
</feature>